<accession>A0A849I9Y0</accession>
<comment type="caution">
    <text evidence="2">The sequence shown here is derived from an EMBL/GenBank/DDBJ whole genome shotgun (WGS) entry which is preliminary data.</text>
</comment>
<protein>
    <submittedName>
        <fullName evidence="2">Beta-lactamase family protein</fullName>
    </submittedName>
</protein>
<evidence type="ECO:0000259" key="1">
    <source>
        <dbReference type="Pfam" id="PF00144"/>
    </source>
</evidence>
<feature type="domain" description="Beta-lactamase-related" evidence="1">
    <location>
        <begin position="26"/>
        <end position="379"/>
    </location>
</feature>
<dbReference type="InterPro" id="IPR012338">
    <property type="entry name" value="Beta-lactam/transpept-like"/>
</dbReference>
<keyword evidence="3" id="KW-1185">Reference proteome</keyword>
<name>A0A849I9Y0_9HYPH</name>
<dbReference type="SUPFAM" id="SSF56601">
    <property type="entry name" value="beta-lactamase/transpeptidase-like"/>
    <property type="match status" value="1"/>
</dbReference>
<dbReference type="InterPro" id="IPR001466">
    <property type="entry name" value="Beta-lactam-related"/>
</dbReference>
<dbReference type="PANTHER" id="PTHR43283:SF3">
    <property type="entry name" value="BETA-LACTAMASE FAMILY PROTEIN (AFU_ORTHOLOGUE AFUA_5G07500)"/>
    <property type="match status" value="1"/>
</dbReference>
<proteinExistence type="predicted"/>
<dbReference type="AlphaFoldDB" id="A0A849I9Y0"/>
<organism evidence="2 3">
    <name type="scientific">Enterovirga aerilata</name>
    <dbReference type="NCBI Taxonomy" id="2730920"/>
    <lineage>
        <taxon>Bacteria</taxon>
        <taxon>Pseudomonadati</taxon>
        <taxon>Pseudomonadota</taxon>
        <taxon>Alphaproteobacteria</taxon>
        <taxon>Hyphomicrobiales</taxon>
        <taxon>Methylobacteriaceae</taxon>
        <taxon>Enterovirga</taxon>
    </lineage>
</organism>
<dbReference type="EMBL" id="JABEPP010000006">
    <property type="protein sequence ID" value="NNM74654.1"/>
    <property type="molecule type" value="Genomic_DNA"/>
</dbReference>
<dbReference type="RefSeq" id="WP_171220114.1">
    <property type="nucleotide sequence ID" value="NZ_JABEPP010000006.1"/>
</dbReference>
<evidence type="ECO:0000313" key="2">
    <source>
        <dbReference type="EMBL" id="NNM74654.1"/>
    </source>
</evidence>
<gene>
    <name evidence="2" type="ORF">HJG44_20035</name>
</gene>
<dbReference type="PANTHER" id="PTHR43283">
    <property type="entry name" value="BETA-LACTAMASE-RELATED"/>
    <property type="match status" value="1"/>
</dbReference>
<dbReference type="Proteomes" id="UP000564885">
    <property type="component" value="Unassembled WGS sequence"/>
</dbReference>
<dbReference type="Gene3D" id="3.40.710.10">
    <property type="entry name" value="DD-peptidase/beta-lactamase superfamily"/>
    <property type="match status" value="1"/>
</dbReference>
<dbReference type="InterPro" id="IPR050789">
    <property type="entry name" value="Diverse_Enzym_Activities"/>
</dbReference>
<dbReference type="Pfam" id="PF00144">
    <property type="entry name" value="Beta-lactamase"/>
    <property type="match status" value="1"/>
</dbReference>
<sequence>MSDTIAWAKPEDVGMSRERLARIGDVITADIEKGLVPGAVTVVARRGRIVHFKAYGRRDPARDEPMERDAIFRIYSMTKPLVSVALMMLVEEGRLLLSDPLSAFVPEFAEAKVRVEREGGFDLVPPARPITIHDLLRHSSGLTYEWMDDGPVQTAYAEAEAGRRSRSNAEQAALLATLPLLAHPGTEWNYSRSTDLLGRVIEVVTGLSLGVALRSRLFEPLGMMETGFVVPPNYQARIAQPFPTDPETGEAQHLLDISAEVAMENGGGGLASTTSDYARFLHMLVSGGQLDGVRFLSPRTLAYMTADHLGPEIRIMPDILPEGYGFGLGFAVRRQDGISSFPGSAGDFYWEGLGGTSFWVDPREELYGLIMVQAPGRREHYRRMMRQLVYAAIMD</sequence>
<reference evidence="2 3" key="1">
    <citation type="submission" date="2020-04" db="EMBL/GenBank/DDBJ databases">
        <title>Enterovirga sp. isolate from soil.</title>
        <authorList>
            <person name="Chea S."/>
            <person name="Kim D.-U."/>
        </authorList>
    </citation>
    <scope>NUCLEOTIDE SEQUENCE [LARGE SCALE GENOMIC DNA]</scope>
    <source>
        <strain evidence="2 3">DB1703</strain>
    </source>
</reference>
<evidence type="ECO:0000313" key="3">
    <source>
        <dbReference type="Proteomes" id="UP000564885"/>
    </source>
</evidence>